<name>A0A179GKU8_PURLI</name>
<evidence type="ECO:0000313" key="3">
    <source>
        <dbReference type="Proteomes" id="UP000078340"/>
    </source>
</evidence>
<reference evidence="2 3" key="1">
    <citation type="submission" date="2016-02" db="EMBL/GenBank/DDBJ databases">
        <title>Biosynthesis of antibiotic leucinostatins and their inhibition on Phytophthora in bio-control Purpureocillium lilacinum.</title>
        <authorList>
            <person name="Wang G."/>
            <person name="Liu Z."/>
            <person name="Lin R."/>
            <person name="Li E."/>
            <person name="Mao Z."/>
            <person name="Ling J."/>
            <person name="Yin W."/>
            <person name="Xie B."/>
        </authorList>
    </citation>
    <scope>NUCLEOTIDE SEQUENCE [LARGE SCALE GENOMIC DNA]</scope>
    <source>
        <strain evidence="2">PLFJ-1</strain>
    </source>
</reference>
<dbReference type="Proteomes" id="UP000078340">
    <property type="component" value="Unassembled WGS sequence"/>
</dbReference>
<comment type="caution">
    <text evidence="2">The sequence shown here is derived from an EMBL/GenBank/DDBJ whole genome shotgun (WGS) entry which is preliminary data.</text>
</comment>
<proteinExistence type="predicted"/>
<protein>
    <submittedName>
        <fullName evidence="2">Uncharacterized protein</fullName>
    </submittedName>
</protein>
<dbReference type="EMBL" id="LSBI01000012">
    <property type="protein sequence ID" value="OAQ77981.1"/>
    <property type="molecule type" value="Genomic_DNA"/>
</dbReference>
<accession>A0A179GKU8</accession>
<dbReference type="AlphaFoldDB" id="A0A179GKU8"/>
<evidence type="ECO:0000313" key="2">
    <source>
        <dbReference type="EMBL" id="OAQ77981.1"/>
    </source>
</evidence>
<gene>
    <name evidence="2" type="ORF">VFPFJ_10348</name>
</gene>
<feature type="region of interest" description="Disordered" evidence="1">
    <location>
        <begin position="21"/>
        <end position="59"/>
    </location>
</feature>
<feature type="region of interest" description="Disordered" evidence="1">
    <location>
        <begin position="98"/>
        <end position="121"/>
    </location>
</feature>
<organism evidence="2 3">
    <name type="scientific">Purpureocillium lilacinum</name>
    <name type="common">Paecilomyces lilacinus</name>
    <dbReference type="NCBI Taxonomy" id="33203"/>
    <lineage>
        <taxon>Eukaryota</taxon>
        <taxon>Fungi</taxon>
        <taxon>Dikarya</taxon>
        <taxon>Ascomycota</taxon>
        <taxon>Pezizomycotina</taxon>
        <taxon>Sordariomycetes</taxon>
        <taxon>Hypocreomycetidae</taxon>
        <taxon>Hypocreales</taxon>
        <taxon>Ophiocordycipitaceae</taxon>
        <taxon>Purpureocillium</taxon>
    </lineage>
</organism>
<sequence>MEPKSPSSSSKRIVRRIRRIASGTESWDTPLRQRTRAVDQGRGQRGGFGSELRSDAASLARRARPVKSLVANSLAPGGAPCEGVAVAAVLPACRVAVRVSSQHEKPRRSRSRRIPAECTPQ</sequence>
<evidence type="ECO:0000256" key="1">
    <source>
        <dbReference type="SAM" id="MobiDB-lite"/>
    </source>
</evidence>